<accession>A0ABS5RJ59</accession>
<comment type="caution">
    <text evidence="1">The sequence shown here is derived from an EMBL/GenBank/DDBJ whole genome shotgun (WGS) entry which is preliminary data.</text>
</comment>
<sequence length="212" mass="22987">MPDLTGIRLDTADLADGSGWRVASTNLADEFSRDGVSIEVSYTAGDDVVGAVKRGPDDQPEVVDVTTVDKHDLIRFWLTGRPAALAGLSWAELLQGLEIKFDGTNPWVPQEFCEAVEDLAGKVFLRRILELVHSTIQLPAMGDYCHLCFGQYPGGTLFVYPFMRRFPPYKFKLNTGELMVAGCWKSNFKGVTGHPGFAELAAVSSGGSNGVG</sequence>
<evidence type="ECO:0000313" key="2">
    <source>
        <dbReference type="Proteomes" id="UP001519535"/>
    </source>
</evidence>
<name>A0ABS5RJ59_9MYCO</name>
<feature type="non-terminal residue" evidence="1">
    <location>
        <position position="212"/>
    </location>
</feature>
<keyword evidence="2" id="KW-1185">Reference proteome</keyword>
<organism evidence="1 2">
    <name type="scientific">Mycolicibacter acidiphilus</name>
    <dbReference type="NCBI Taxonomy" id="2835306"/>
    <lineage>
        <taxon>Bacteria</taxon>
        <taxon>Bacillati</taxon>
        <taxon>Actinomycetota</taxon>
        <taxon>Actinomycetes</taxon>
        <taxon>Mycobacteriales</taxon>
        <taxon>Mycobacteriaceae</taxon>
        <taxon>Mycolicibacter</taxon>
    </lineage>
</organism>
<evidence type="ECO:0008006" key="3">
    <source>
        <dbReference type="Google" id="ProtNLM"/>
    </source>
</evidence>
<gene>
    <name evidence="1" type="ORF">KIH27_12150</name>
</gene>
<dbReference type="EMBL" id="JAHCLR010000022">
    <property type="protein sequence ID" value="MBS9534337.1"/>
    <property type="molecule type" value="Genomic_DNA"/>
</dbReference>
<proteinExistence type="predicted"/>
<dbReference type="RefSeq" id="WP_214093211.1">
    <property type="nucleotide sequence ID" value="NZ_JAHCLR010000022.1"/>
</dbReference>
<protein>
    <recommendedName>
        <fullName evidence="3">Aminomethyltransferase folate-binding domain-containing protein</fullName>
    </recommendedName>
</protein>
<reference evidence="1 2" key="1">
    <citation type="submission" date="2021-05" db="EMBL/GenBank/DDBJ databases">
        <title>Mycobacterium acidophilum sp. nov., an extremely acid-tolerant member of the genus Mycobacterium.</title>
        <authorList>
            <person name="Xia J."/>
        </authorList>
    </citation>
    <scope>NUCLEOTIDE SEQUENCE [LARGE SCALE GENOMIC DNA]</scope>
    <source>
        <strain evidence="1 2">M1</strain>
    </source>
</reference>
<evidence type="ECO:0000313" key="1">
    <source>
        <dbReference type="EMBL" id="MBS9534337.1"/>
    </source>
</evidence>
<dbReference type="Proteomes" id="UP001519535">
    <property type="component" value="Unassembled WGS sequence"/>
</dbReference>